<dbReference type="Gene3D" id="3.80.10.10">
    <property type="entry name" value="Ribonuclease Inhibitor"/>
    <property type="match status" value="4"/>
</dbReference>
<dbReference type="SUPFAM" id="SSF48726">
    <property type="entry name" value="Immunoglobulin"/>
    <property type="match status" value="3"/>
</dbReference>
<dbReference type="Pfam" id="PF13927">
    <property type="entry name" value="Ig_3"/>
    <property type="match status" value="1"/>
</dbReference>
<reference evidence="11 12" key="1">
    <citation type="journal article" date="2007" name="Science">
        <title>Sea anemone genome reveals ancestral eumetazoan gene repertoire and genomic organization.</title>
        <authorList>
            <person name="Putnam N.H."/>
            <person name="Srivastava M."/>
            <person name="Hellsten U."/>
            <person name="Dirks B."/>
            <person name="Chapman J."/>
            <person name="Salamov A."/>
            <person name="Terry A."/>
            <person name="Shapiro H."/>
            <person name="Lindquist E."/>
            <person name="Kapitonov V.V."/>
            <person name="Jurka J."/>
            <person name="Genikhovich G."/>
            <person name="Grigoriev I.V."/>
            <person name="Lucas S.M."/>
            <person name="Steele R.E."/>
            <person name="Finnerty J.R."/>
            <person name="Technau U."/>
            <person name="Martindale M.Q."/>
            <person name="Rokhsar D.S."/>
        </authorList>
    </citation>
    <scope>NUCLEOTIDE SEQUENCE [LARGE SCALE GENOMIC DNA]</scope>
    <source>
        <strain evidence="12">CH2 X CH6</strain>
    </source>
</reference>
<feature type="domain" description="Ig-like" evidence="10">
    <location>
        <begin position="735"/>
        <end position="819"/>
    </location>
</feature>
<dbReference type="InterPro" id="IPR013783">
    <property type="entry name" value="Ig-like_fold"/>
</dbReference>
<dbReference type="InterPro" id="IPR007110">
    <property type="entry name" value="Ig-like_dom"/>
</dbReference>
<feature type="region of interest" description="Disordered" evidence="7">
    <location>
        <begin position="876"/>
        <end position="963"/>
    </location>
</feature>
<keyword evidence="6" id="KW-0393">Immunoglobulin domain</keyword>
<feature type="chain" id="PRO_5002711833" description="Ig-like domain-containing protein" evidence="9">
    <location>
        <begin position="25"/>
        <end position="1103"/>
    </location>
</feature>
<feature type="compositionally biased region" description="Polar residues" evidence="7">
    <location>
        <begin position="943"/>
        <end position="963"/>
    </location>
</feature>
<evidence type="ECO:0000313" key="12">
    <source>
        <dbReference type="Proteomes" id="UP000001593"/>
    </source>
</evidence>
<dbReference type="STRING" id="45351.A7RK32"/>
<dbReference type="FunFam" id="2.60.40.10:FF:000107">
    <property type="entry name" value="Myosin, light chain kinase a"/>
    <property type="match status" value="1"/>
</dbReference>
<dbReference type="SMART" id="SM00409">
    <property type="entry name" value="IG"/>
    <property type="match status" value="3"/>
</dbReference>
<dbReference type="eggNOG" id="KOG4194">
    <property type="taxonomic scope" value="Eukaryota"/>
</dbReference>
<dbReference type="SUPFAM" id="SSF52058">
    <property type="entry name" value="L domain-like"/>
    <property type="match status" value="2"/>
</dbReference>
<dbReference type="Proteomes" id="UP000001593">
    <property type="component" value="Unassembled WGS sequence"/>
</dbReference>
<evidence type="ECO:0000256" key="6">
    <source>
        <dbReference type="ARBA" id="ARBA00023319"/>
    </source>
</evidence>
<keyword evidence="3" id="KW-0677">Repeat</keyword>
<organism evidence="11 12">
    <name type="scientific">Nematostella vectensis</name>
    <name type="common">Starlet sea anemone</name>
    <dbReference type="NCBI Taxonomy" id="45351"/>
    <lineage>
        <taxon>Eukaryota</taxon>
        <taxon>Metazoa</taxon>
        <taxon>Cnidaria</taxon>
        <taxon>Anthozoa</taxon>
        <taxon>Hexacorallia</taxon>
        <taxon>Actiniaria</taxon>
        <taxon>Edwardsiidae</taxon>
        <taxon>Nematostella</taxon>
    </lineage>
</organism>
<dbReference type="PROSITE" id="PS51450">
    <property type="entry name" value="LRR"/>
    <property type="match status" value="4"/>
</dbReference>
<feature type="transmembrane region" description="Helical" evidence="8">
    <location>
        <begin position="841"/>
        <end position="867"/>
    </location>
</feature>
<feature type="compositionally biased region" description="Polar residues" evidence="7">
    <location>
        <begin position="922"/>
        <end position="933"/>
    </location>
</feature>
<dbReference type="FunFam" id="3.80.10.10:FF:000023">
    <property type="entry name" value="Leucine rich repeats and immunoglobulin like domains 3"/>
    <property type="match status" value="1"/>
</dbReference>
<keyword evidence="1" id="KW-0433">Leucine-rich repeat</keyword>
<dbReference type="InParanoid" id="A7RK32"/>
<dbReference type="InterPro" id="IPR032675">
    <property type="entry name" value="LRR_dom_sf"/>
</dbReference>
<dbReference type="PANTHER" id="PTHR45842">
    <property type="entry name" value="SYNAPTIC ADHESION-LIKE MOLECULE SALM"/>
    <property type="match status" value="1"/>
</dbReference>
<dbReference type="InterPro" id="IPR001611">
    <property type="entry name" value="Leu-rich_rpt"/>
</dbReference>
<dbReference type="PhylomeDB" id="A7RK32"/>
<dbReference type="SMART" id="SM00013">
    <property type="entry name" value="LRRNT"/>
    <property type="match status" value="1"/>
</dbReference>
<dbReference type="SMART" id="SM00369">
    <property type="entry name" value="LRR_TYP"/>
    <property type="match status" value="10"/>
</dbReference>
<dbReference type="PANTHER" id="PTHR45842:SF21">
    <property type="entry name" value="IG-LIKE DOMAIN-CONTAINING PROTEIN"/>
    <property type="match status" value="1"/>
</dbReference>
<keyword evidence="5" id="KW-0325">Glycoprotein</keyword>
<dbReference type="FunFam" id="2.60.40.10:FF:000032">
    <property type="entry name" value="palladin isoform X1"/>
    <property type="match status" value="1"/>
</dbReference>
<dbReference type="SMART" id="SM00082">
    <property type="entry name" value="LRRCT"/>
    <property type="match status" value="1"/>
</dbReference>
<dbReference type="SMART" id="SM00365">
    <property type="entry name" value="LRR_SD22"/>
    <property type="match status" value="5"/>
</dbReference>
<proteinExistence type="predicted"/>
<feature type="compositionally biased region" description="Low complexity" evidence="7">
    <location>
        <begin position="908"/>
        <end position="918"/>
    </location>
</feature>
<gene>
    <name evidence="11" type="ORF">NEMVEDRAFT_v1g238858</name>
</gene>
<evidence type="ECO:0000256" key="7">
    <source>
        <dbReference type="SAM" id="MobiDB-lite"/>
    </source>
</evidence>
<feature type="signal peptide" evidence="9">
    <location>
        <begin position="1"/>
        <end position="24"/>
    </location>
</feature>
<accession>A7RK32</accession>
<feature type="domain" description="Ig-like" evidence="10">
    <location>
        <begin position="640"/>
        <end position="730"/>
    </location>
</feature>
<evidence type="ECO:0000259" key="10">
    <source>
        <dbReference type="PROSITE" id="PS50835"/>
    </source>
</evidence>
<evidence type="ECO:0000256" key="8">
    <source>
        <dbReference type="SAM" id="Phobius"/>
    </source>
</evidence>
<evidence type="ECO:0000256" key="4">
    <source>
        <dbReference type="ARBA" id="ARBA00023157"/>
    </source>
</evidence>
<dbReference type="InterPro" id="IPR000372">
    <property type="entry name" value="LRRNT"/>
</dbReference>
<evidence type="ECO:0000256" key="3">
    <source>
        <dbReference type="ARBA" id="ARBA00022737"/>
    </source>
</evidence>
<dbReference type="Pfam" id="PF07679">
    <property type="entry name" value="I-set"/>
    <property type="match status" value="2"/>
</dbReference>
<keyword evidence="4" id="KW-1015">Disulfide bond</keyword>
<feature type="domain" description="Ig-like" evidence="10">
    <location>
        <begin position="536"/>
        <end position="635"/>
    </location>
</feature>
<evidence type="ECO:0000256" key="1">
    <source>
        <dbReference type="ARBA" id="ARBA00022614"/>
    </source>
</evidence>
<name>A7RK32_NEMVE</name>
<dbReference type="InterPro" id="IPR003599">
    <property type="entry name" value="Ig_sub"/>
</dbReference>
<sequence>MASWFSTFSWLVLYIWILCVFVSSQQTEGTACLEIKPCYCLGNRVNCEGKHLTAIPVGIPSDITALNLGYNNIVDLDPKQLLKFTALKELFNPIPGSFNPIPGSFNPIPGGFNPIPGGFNPILVASIPFLVASILSCHLHHNNIRGIPPWDSFPSTLMTLTLHHNKIVAIPSLNTTKQHALRNLYLNSNKISSIGHHAFTNLSNLQNLYSIAYLRYTSLTEYKKEDCIKKLGKNRLTSVPSDALSQLQSLKRLDLSRNFFTSILASAFNRLSSLEVLKLSKNRISTIRGAFWGQNKLQQLYLDRNNFTAIQTSSFFGLRDLQNLYLQSNQISTIITTKFADWRSFPVLRKLNLERNRLSHIQDTTFKHLLALKVLNLANNRIYHISQGSFSDLRSLEGLDLSNNDISWTVEEMNGPFRGLTNLASLRLDGNRITAIAATAFLGLENIKYLNLSANIITSIQENSFQGMDKLQKLWLNTSQLMCDCKIKWFGSWLRSRPSTRHTVRARCLHPQTLYMKSVFNITPDAFVCDTSNPIPQISVHPPSQKAMRGDNVTLRCRVQVVQRNSSSVRLQWRLGYEVISERDITDFVRTDDDDIVTYNSDLFLISVDFSDAGLYQCIASNKYGSQFSKKARLEVLEFPVLTRKPHDVSVHVGGLIKLPCAATGYPVPVISWRMGDGKSKFPAAEEKRIEHLPSEHLFIIRNARGVDTGAYTCTATNGAGSINATAYVTVLEVPRFMQSMVSKRVRTGESAVLECKASGSPMPRFTWYKDDKKVTLSARVVAHGQLLVFVTVLRDDEGTYTCQVSNSLGTARQNTRLTVVEGSELQTCQDKESRYDKKTFLGIIVISVVTCVVGTSLVWLLVIYCARRGSHRRRHKLRARPFQADGTDTTNSKLTHRDELSYIPLKSSSSGSTQTSRDSPRSTATFLASSDSHGAAFPVSASIDTHSGSEKTTGNISSENSLKGSHCSLTSSCPSVESEPVRQVVHVQIHSSDSDSEKCKETSPTRRKETANLACSQSDCEDASEHCGSAAQHCGTNAGYCGIPSNHCGTPLETSGTSSGHYRTFRGLGPEYDSNDVGSVLIKSKEMIVRTPSSEHFSTTHV</sequence>
<dbReference type="Pfam" id="PF13855">
    <property type="entry name" value="LRR_8"/>
    <property type="match status" value="4"/>
</dbReference>
<dbReference type="PROSITE" id="PS50835">
    <property type="entry name" value="IG_LIKE"/>
    <property type="match status" value="3"/>
</dbReference>
<dbReference type="SMART" id="SM00408">
    <property type="entry name" value="IGc2"/>
    <property type="match status" value="3"/>
</dbReference>
<dbReference type="EMBL" id="DS469515">
    <property type="protein sequence ID" value="EDO48179.1"/>
    <property type="molecule type" value="Genomic_DNA"/>
</dbReference>
<evidence type="ECO:0000256" key="5">
    <source>
        <dbReference type="ARBA" id="ARBA00023180"/>
    </source>
</evidence>
<keyword evidence="2 9" id="KW-0732">Signal</keyword>
<dbReference type="InterPro" id="IPR013098">
    <property type="entry name" value="Ig_I-set"/>
</dbReference>
<dbReference type="Gene3D" id="2.60.40.10">
    <property type="entry name" value="Immunoglobulins"/>
    <property type="match status" value="3"/>
</dbReference>
<dbReference type="CDD" id="cd00096">
    <property type="entry name" value="Ig"/>
    <property type="match status" value="1"/>
</dbReference>
<evidence type="ECO:0000256" key="2">
    <source>
        <dbReference type="ARBA" id="ARBA00022729"/>
    </source>
</evidence>
<keyword evidence="8" id="KW-0812">Transmembrane</keyword>
<dbReference type="AlphaFoldDB" id="A7RK32"/>
<dbReference type="InterPro" id="IPR036179">
    <property type="entry name" value="Ig-like_dom_sf"/>
</dbReference>
<dbReference type="InterPro" id="IPR003591">
    <property type="entry name" value="Leu-rich_rpt_typical-subtyp"/>
</dbReference>
<protein>
    <recommendedName>
        <fullName evidence="10">Ig-like domain-containing protein</fullName>
    </recommendedName>
</protein>
<dbReference type="InterPro" id="IPR050467">
    <property type="entry name" value="LRFN"/>
</dbReference>
<dbReference type="InterPro" id="IPR000483">
    <property type="entry name" value="Cys-rich_flank_reg_C"/>
</dbReference>
<dbReference type="HOGENOM" id="CLU_000288_18_24_1"/>
<dbReference type="OMA" id="DYICDAF"/>
<dbReference type="InterPro" id="IPR003598">
    <property type="entry name" value="Ig_sub2"/>
</dbReference>
<keyword evidence="8" id="KW-0472">Membrane</keyword>
<evidence type="ECO:0000256" key="9">
    <source>
        <dbReference type="SAM" id="SignalP"/>
    </source>
</evidence>
<keyword evidence="8" id="KW-1133">Transmembrane helix</keyword>
<evidence type="ECO:0000313" key="11">
    <source>
        <dbReference type="EMBL" id="EDO48179.1"/>
    </source>
</evidence>
<keyword evidence="12" id="KW-1185">Reference proteome</keyword>